<evidence type="ECO:0000313" key="2">
    <source>
        <dbReference type="EMBL" id="OGF41417.1"/>
    </source>
</evidence>
<proteinExistence type="predicted"/>
<feature type="transmembrane region" description="Helical" evidence="1">
    <location>
        <begin position="90"/>
        <end position="109"/>
    </location>
</feature>
<name>A0A1F5TRL2_9BACT</name>
<keyword evidence="1" id="KW-0472">Membrane</keyword>
<sequence>MKKIRGGILATVGYVLSPLSWYNDIFVNIPLVYIFAFPFGLISKTLLMPSMIFGYWLTNVLGFMLMHHGVNDIISKEQKKHTRKEIIKDVLISIIYTLIVIVLINVGWLKFPLEYFQ</sequence>
<dbReference type="InterPro" id="IPR058286">
    <property type="entry name" value="DUF7980"/>
</dbReference>
<protein>
    <submittedName>
        <fullName evidence="2">Uncharacterized protein</fullName>
    </submittedName>
</protein>
<evidence type="ECO:0000256" key="1">
    <source>
        <dbReference type="SAM" id="Phobius"/>
    </source>
</evidence>
<dbReference type="EMBL" id="MFGO01000009">
    <property type="protein sequence ID" value="OGF41417.1"/>
    <property type="molecule type" value="Genomic_DNA"/>
</dbReference>
<dbReference type="Pfam" id="PF25937">
    <property type="entry name" value="DUF7980"/>
    <property type="match status" value="1"/>
</dbReference>
<gene>
    <name evidence="2" type="ORF">A2531_00015</name>
</gene>
<keyword evidence="1" id="KW-0812">Transmembrane</keyword>
<reference evidence="2 3" key="1">
    <citation type="journal article" date="2016" name="Nat. Commun.">
        <title>Thousands of microbial genomes shed light on interconnected biogeochemical processes in an aquifer system.</title>
        <authorList>
            <person name="Anantharaman K."/>
            <person name="Brown C.T."/>
            <person name="Hug L.A."/>
            <person name="Sharon I."/>
            <person name="Castelle C.J."/>
            <person name="Probst A.J."/>
            <person name="Thomas B.C."/>
            <person name="Singh A."/>
            <person name="Wilkins M.J."/>
            <person name="Karaoz U."/>
            <person name="Brodie E.L."/>
            <person name="Williams K.H."/>
            <person name="Hubbard S.S."/>
            <person name="Banfield J.F."/>
        </authorList>
    </citation>
    <scope>NUCLEOTIDE SEQUENCE [LARGE SCALE GENOMIC DNA]</scope>
</reference>
<feature type="transmembrane region" description="Helical" evidence="1">
    <location>
        <begin position="21"/>
        <end position="41"/>
    </location>
</feature>
<keyword evidence="1" id="KW-1133">Transmembrane helix</keyword>
<comment type="caution">
    <text evidence="2">The sequence shown here is derived from an EMBL/GenBank/DDBJ whole genome shotgun (WGS) entry which is preliminary data.</text>
</comment>
<feature type="transmembrane region" description="Helical" evidence="1">
    <location>
        <begin position="53"/>
        <end position="70"/>
    </location>
</feature>
<organism evidence="2 3">
    <name type="scientific">Candidatus Falkowbacteria bacterium RIFOXYD2_FULL_34_120</name>
    <dbReference type="NCBI Taxonomy" id="1798007"/>
    <lineage>
        <taxon>Bacteria</taxon>
        <taxon>Candidatus Falkowiibacteriota</taxon>
    </lineage>
</organism>
<accession>A0A1F5TRL2</accession>
<dbReference type="AlphaFoldDB" id="A0A1F5TRL2"/>
<dbReference type="Proteomes" id="UP000177579">
    <property type="component" value="Unassembled WGS sequence"/>
</dbReference>
<evidence type="ECO:0000313" key="3">
    <source>
        <dbReference type="Proteomes" id="UP000177579"/>
    </source>
</evidence>